<keyword evidence="8" id="KW-0256">Endoplasmic reticulum</keyword>
<dbReference type="InterPro" id="IPR036396">
    <property type="entry name" value="Cyt_P450_sf"/>
</dbReference>
<evidence type="ECO:0000256" key="11">
    <source>
        <dbReference type="ARBA" id="ARBA00023004"/>
    </source>
</evidence>
<dbReference type="OrthoDB" id="2789670at2759"/>
<dbReference type="FunFam" id="1.10.630.10:FF:000042">
    <property type="entry name" value="Cytochrome P450"/>
    <property type="match status" value="1"/>
</dbReference>
<dbReference type="GO" id="GO:0004497">
    <property type="term" value="F:monooxygenase activity"/>
    <property type="evidence" value="ECO:0007669"/>
    <property type="project" value="UniProtKB-KW"/>
</dbReference>
<comment type="subcellular location">
    <subcellularLocation>
        <location evidence="4">Endoplasmic reticulum membrane</location>
        <topology evidence="4">Peripheral membrane protein</topology>
    </subcellularLocation>
    <subcellularLocation>
        <location evidence="3">Microsome membrane</location>
        <topology evidence="3">Peripheral membrane protein</topology>
    </subcellularLocation>
</comment>
<dbReference type="PANTHER" id="PTHR24292:SF54">
    <property type="entry name" value="CYP9F3-RELATED"/>
    <property type="match status" value="1"/>
</dbReference>
<reference evidence="18 19" key="1">
    <citation type="submission" date="2015-12" db="EMBL/GenBank/DDBJ databases">
        <title>The genome of Folsomia candida.</title>
        <authorList>
            <person name="Faddeeva A."/>
            <person name="Derks M.F."/>
            <person name="Anvar Y."/>
            <person name="Smit S."/>
            <person name="Van Straalen N."/>
            <person name="Roelofs D."/>
        </authorList>
    </citation>
    <scope>NUCLEOTIDE SEQUENCE [LARGE SCALE GENOMIC DNA]</scope>
    <source>
        <strain evidence="18 19">VU population</strain>
        <tissue evidence="18">Whole body</tissue>
    </source>
</reference>
<dbReference type="GO" id="GO:0005506">
    <property type="term" value="F:iron ion binding"/>
    <property type="evidence" value="ECO:0007669"/>
    <property type="project" value="InterPro"/>
</dbReference>
<keyword evidence="11 14" id="KW-0408">Iron</keyword>
<dbReference type="Gene3D" id="1.10.630.10">
    <property type="entry name" value="Cytochrome P450"/>
    <property type="match status" value="1"/>
</dbReference>
<evidence type="ECO:0000256" key="15">
    <source>
        <dbReference type="RuleBase" id="RU000461"/>
    </source>
</evidence>
<dbReference type="Proteomes" id="UP000198287">
    <property type="component" value="Unassembled WGS sequence"/>
</dbReference>
<keyword evidence="13 16" id="KW-0472">Membrane</keyword>
<evidence type="ECO:0000256" key="17">
    <source>
        <dbReference type="SAM" id="SignalP"/>
    </source>
</evidence>
<dbReference type="InterPro" id="IPR002403">
    <property type="entry name" value="Cyt_P450_E_grp-IV"/>
</dbReference>
<keyword evidence="16" id="KW-0812">Transmembrane</keyword>
<evidence type="ECO:0000256" key="5">
    <source>
        <dbReference type="ARBA" id="ARBA00010617"/>
    </source>
</evidence>
<dbReference type="Pfam" id="PF00067">
    <property type="entry name" value="p450"/>
    <property type="match status" value="1"/>
</dbReference>
<dbReference type="InterPro" id="IPR050476">
    <property type="entry name" value="Insect_CytP450_Detox"/>
</dbReference>
<evidence type="ECO:0000256" key="9">
    <source>
        <dbReference type="ARBA" id="ARBA00022848"/>
    </source>
</evidence>
<keyword evidence="12 15" id="KW-0503">Monooxygenase</keyword>
<feature type="binding site" description="axial binding residue" evidence="14">
    <location>
        <position position="476"/>
    </location>
    <ligand>
        <name>heme</name>
        <dbReference type="ChEBI" id="CHEBI:30413"/>
    </ligand>
    <ligandPart>
        <name>Fe</name>
        <dbReference type="ChEBI" id="CHEBI:18248"/>
    </ligandPart>
</feature>
<evidence type="ECO:0000256" key="10">
    <source>
        <dbReference type="ARBA" id="ARBA00023002"/>
    </source>
</evidence>
<evidence type="ECO:0000256" key="13">
    <source>
        <dbReference type="ARBA" id="ARBA00023136"/>
    </source>
</evidence>
<dbReference type="GO" id="GO:0016705">
    <property type="term" value="F:oxidoreductase activity, acting on paired donors, with incorporation or reduction of molecular oxygen"/>
    <property type="evidence" value="ECO:0007669"/>
    <property type="project" value="InterPro"/>
</dbReference>
<keyword evidence="16" id="KW-1133">Transmembrane helix</keyword>
<dbReference type="STRING" id="158441.A0A226F115"/>
<dbReference type="CDD" id="cd11056">
    <property type="entry name" value="CYP6-like"/>
    <property type="match status" value="1"/>
</dbReference>
<keyword evidence="7 14" id="KW-0479">Metal-binding</keyword>
<dbReference type="EMBL" id="LNIX01000001">
    <property type="protein sequence ID" value="OXA62891.1"/>
    <property type="molecule type" value="Genomic_DNA"/>
</dbReference>
<comment type="function">
    <text evidence="2">May be involved in the metabolism of insect hormones and in the breakdown of synthetic insecticides.</text>
</comment>
<evidence type="ECO:0000256" key="7">
    <source>
        <dbReference type="ARBA" id="ARBA00022723"/>
    </source>
</evidence>
<evidence type="ECO:0000256" key="12">
    <source>
        <dbReference type="ARBA" id="ARBA00023033"/>
    </source>
</evidence>
<keyword evidence="9" id="KW-0492">Microsome</keyword>
<dbReference type="InterPro" id="IPR017972">
    <property type="entry name" value="Cyt_P450_CS"/>
</dbReference>
<evidence type="ECO:0000256" key="4">
    <source>
        <dbReference type="ARBA" id="ARBA00004406"/>
    </source>
</evidence>
<evidence type="ECO:0000256" key="6">
    <source>
        <dbReference type="ARBA" id="ARBA00022617"/>
    </source>
</evidence>
<evidence type="ECO:0000256" key="2">
    <source>
        <dbReference type="ARBA" id="ARBA00003690"/>
    </source>
</evidence>
<evidence type="ECO:0000256" key="14">
    <source>
        <dbReference type="PIRSR" id="PIRSR602403-1"/>
    </source>
</evidence>
<feature type="signal peptide" evidence="17">
    <location>
        <begin position="1"/>
        <end position="19"/>
    </location>
</feature>
<dbReference type="PRINTS" id="PR00385">
    <property type="entry name" value="P450"/>
</dbReference>
<comment type="cofactor">
    <cofactor evidence="1 14">
        <name>heme</name>
        <dbReference type="ChEBI" id="CHEBI:30413"/>
    </cofactor>
</comment>
<proteinExistence type="inferred from homology"/>
<evidence type="ECO:0000313" key="19">
    <source>
        <dbReference type="Proteomes" id="UP000198287"/>
    </source>
</evidence>
<dbReference type="PRINTS" id="PR00465">
    <property type="entry name" value="EP450IV"/>
</dbReference>
<dbReference type="InterPro" id="IPR001128">
    <property type="entry name" value="Cyt_P450"/>
</dbReference>
<evidence type="ECO:0000256" key="1">
    <source>
        <dbReference type="ARBA" id="ARBA00001971"/>
    </source>
</evidence>
<dbReference type="PANTHER" id="PTHR24292">
    <property type="entry name" value="CYTOCHROME P450"/>
    <property type="match status" value="1"/>
</dbReference>
<comment type="similarity">
    <text evidence="5 15">Belongs to the cytochrome P450 family.</text>
</comment>
<dbReference type="GO" id="GO:0005789">
    <property type="term" value="C:endoplasmic reticulum membrane"/>
    <property type="evidence" value="ECO:0007669"/>
    <property type="project" value="UniProtKB-SubCell"/>
</dbReference>
<feature type="chain" id="PRO_5012759388" evidence="17">
    <location>
        <begin position="20"/>
        <end position="532"/>
    </location>
</feature>
<dbReference type="GO" id="GO:0020037">
    <property type="term" value="F:heme binding"/>
    <property type="evidence" value="ECO:0007669"/>
    <property type="project" value="InterPro"/>
</dbReference>
<evidence type="ECO:0000256" key="8">
    <source>
        <dbReference type="ARBA" id="ARBA00022824"/>
    </source>
</evidence>
<evidence type="ECO:0000256" key="16">
    <source>
        <dbReference type="SAM" id="Phobius"/>
    </source>
</evidence>
<dbReference type="SUPFAM" id="SSF48264">
    <property type="entry name" value="Cytochrome P450"/>
    <property type="match status" value="1"/>
</dbReference>
<keyword evidence="17" id="KW-0732">Signal</keyword>
<dbReference type="PROSITE" id="PS00086">
    <property type="entry name" value="CYTOCHROME_P450"/>
    <property type="match status" value="1"/>
</dbReference>
<name>A0A226F115_FOLCA</name>
<gene>
    <name evidence="18" type="ORF">Fcan01_00022</name>
</gene>
<evidence type="ECO:0000256" key="3">
    <source>
        <dbReference type="ARBA" id="ARBA00004174"/>
    </source>
</evidence>
<feature type="transmembrane region" description="Helical" evidence="16">
    <location>
        <begin position="75"/>
        <end position="94"/>
    </location>
</feature>
<dbReference type="AlphaFoldDB" id="A0A226F115"/>
<comment type="caution">
    <text evidence="18">The sequence shown here is derived from an EMBL/GenBank/DDBJ whole genome shotgun (WGS) entry which is preliminary data.</text>
</comment>
<protein>
    <submittedName>
        <fullName evidence="18">Cytochrome P450 9e2</fullName>
    </submittedName>
</protein>
<dbReference type="OMA" id="YHAAHEM"/>
<sequence>MDFLTIFFILIALLALIVAYSHISSAQTKAYYESRNVAYGGGTTLRMFVGIFKGVNMMDSISLQYQRMKAANQKILASTVFGMTTITIIDPAVLRSVFVKDFDHFADRRTSRDNSASKDVLLSKALFFMMGRNWRLLRSKLTPAFTTGKIKRLLPLFNESGKKLVKFLEGEISGGNEVDFMQAYSKYTMDIIATAVCGIDSGAFDQKGMSKFEDMAAKLQIQFGGVQFLKMMIIITSAKLGEFLGLTIFPKDASDFFSAAIKSSIAHRKNESAKRTDFLQLMLEARDNRLRVEDDELSTFEKDAILKDDPSKTSTSDENVLDDDGVVANSVLFLLAGYDTTQSLLVFCAYALALNQDVQDKLRADVTRVLQEQGGDIDYHAAHEMTYLDMVISETLRVYPPAGASDRKCTKDYKLPGTELIVKKGQGLLVPIYAMQHDPEYFPEPEKFNPERFSKENEGNIVPYTYIPFGSGPRNCIGMRFALAEVKVAIAQLVYNFRIEPSSKTPIPMKYAKSASLKPEGGLFLGLTKIQH</sequence>
<organism evidence="18 19">
    <name type="scientific">Folsomia candida</name>
    <name type="common">Springtail</name>
    <dbReference type="NCBI Taxonomy" id="158441"/>
    <lineage>
        <taxon>Eukaryota</taxon>
        <taxon>Metazoa</taxon>
        <taxon>Ecdysozoa</taxon>
        <taxon>Arthropoda</taxon>
        <taxon>Hexapoda</taxon>
        <taxon>Collembola</taxon>
        <taxon>Entomobryomorpha</taxon>
        <taxon>Isotomoidea</taxon>
        <taxon>Isotomidae</taxon>
        <taxon>Proisotominae</taxon>
        <taxon>Folsomia</taxon>
    </lineage>
</organism>
<accession>A0A226F115</accession>
<keyword evidence="19" id="KW-1185">Reference proteome</keyword>
<keyword evidence="6 14" id="KW-0349">Heme</keyword>
<keyword evidence="10 15" id="KW-0560">Oxidoreductase</keyword>
<evidence type="ECO:0000313" key="18">
    <source>
        <dbReference type="EMBL" id="OXA62891.1"/>
    </source>
</evidence>